<reference evidence="5" key="1">
    <citation type="journal article" date="2020" name="bioRxiv">
        <title>Chromosome-level reference genome of the European wasp spider Argiope bruennichi: a resource for studies on range expansion and evolutionary adaptation.</title>
        <authorList>
            <person name="Sheffer M.M."/>
            <person name="Hoppe A."/>
            <person name="Krehenwinkel H."/>
            <person name="Uhl G."/>
            <person name="Kuss A.W."/>
            <person name="Jensen L."/>
            <person name="Jensen C."/>
            <person name="Gillespie R.G."/>
            <person name="Hoff K.J."/>
            <person name="Prost S."/>
        </authorList>
    </citation>
    <scope>NUCLEOTIDE SEQUENCE</scope>
</reference>
<evidence type="ECO:0000313" key="6">
    <source>
        <dbReference type="Proteomes" id="UP000807504"/>
    </source>
</evidence>
<evidence type="ECO:0000256" key="1">
    <source>
        <dbReference type="ARBA" id="ARBA00008361"/>
    </source>
</evidence>
<dbReference type="InterPro" id="IPR029063">
    <property type="entry name" value="SAM-dependent_MTases_sf"/>
</dbReference>
<dbReference type="Proteomes" id="UP000807504">
    <property type="component" value="Unassembled WGS sequence"/>
</dbReference>
<keyword evidence="3" id="KW-0808">Transferase</keyword>
<dbReference type="EMBL" id="JABXBU010000012">
    <property type="protein sequence ID" value="KAF8789727.1"/>
    <property type="molecule type" value="Genomic_DNA"/>
</dbReference>
<evidence type="ECO:0000259" key="4">
    <source>
        <dbReference type="Pfam" id="PF08241"/>
    </source>
</evidence>
<keyword evidence="2 5" id="KW-0489">Methyltransferase</keyword>
<evidence type="ECO:0000313" key="5">
    <source>
        <dbReference type="EMBL" id="KAF8789727.1"/>
    </source>
</evidence>
<dbReference type="PANTHER" id="PTHR44942">
    <property type="entry name" value="METHYLTRANSF_11 DOMAIN-CONTAINING PROTEIN"/>
    <property type="match status" value="1"/>
</dbReference>
<dbReference type="InterPro" id="IPR013216">
    <property type="entry name" value="Methyltransf_11"/>
</dbReference>
<dbReference type="SUPFAM" id="SSF53335">
    <property type="entry name" value="S-adenosyl-L-methionine-dependent methyltransferases"/>
    <property type="match status" value="1"/>
</dbReference>
<evidence type="ECO:0000256" key="3">
    <source>
        <dbReference type="ARBA" id="ARBA00022679"/>
    </source>
</evidence>
<reference evidence="5" key="2">
    <citation type="submission" date="2020-06" db="EMBL/GenBank/DDBJ databases">
        <authorList>
            <person name="Sheffer M."/>
        </authorList>
    </citation>
    <scope>NUCLEOTIDE SEQUENCE</scope>
</reference>
<protein>
    <submittedName>
        <fullName evidence="5">Putative methyltransferase-like protein</fullName>
    </submittedName>
</protein>
<dbReference type="AlphaFoldDB" id="A0A8T0FEI7"/>
<organism evidence="5 6">
    <name type="scientific">Argiope bruennichi</name>
    <name type="common">Wasp spider</name>
    <name type="synonym">Aranea bruennichi</name>
    <dbReference type="NCBI Taxonomy" id="94029"/>
    <lineage>
        <taxon>Eukaryota</taxon>
        <taxon>Metazoa</taxon>
        <taxon>Ecdysozoa</taxon>
        <taxon>Arthropoda</taxon>
        <taxon>Chelicerata</taxon>
        <taxon>Arachnida</taxon>
        <taxon>Araneae</taxon>
        <taxon>Araneomorphae</taxon>
        <taxon>Entelegynae</taxon>
        <taxon>Araneoidea</taxon>
        <taxon>Araneidae</taxon>
        <taxon>Argiope</taxon>
    </lineage>
</organism>
<dbReference type="Pfam" id="PF08241">
    <property type="entry name" value="Methyltransf_11"/>
    <property type="match status" value="1"/>
</dbReference>
<gene>
    <name evidence="5" type="ORF">HNY73_007646</name>
</gene>
<dbReference type="GO" id="GO:0008757">
    <property type="term" value="F:S-adenosylmethionine-dependent methyltransferase activity"/>
    <property type="evidence" value="ECO:0007669"/>
    <property type="project" value="InterPro"/>
</dbReference>
<evidence type="ECO:0000256" key="2">
    <source>
        <dbReference type="ARBA" id="ARBA00022603"/>
    </source>
</evidence>
<feature type="domain" description="Methyltransferase type 11" evidence="4">
    <location>
        <begin position="64"/>
        <end position="156"/>
    </location>
</feature>
<dbReference type="GO" id="GO:0032259">
    <property type="term" value="P:methylation"/>
    <property type="evidence" value="ECO:0007669"/>
    <property type="project" value="UniProtKB-KW"/>
</dbReference>
<sequence length="214" mass="24348">MADVIQCNDILRNPRKTKTCNQLYDKPNQARAYSRYRPEPPQELLDIIIRYLSEKFPKPFDLAVDVGCGTGQSTIVLAPYFNSVIGCDISKSQLKEAAYYRKARNINYSISPAENLPVADLSTQLLTAGTCLHWLDAQVFFKEADRVLAPDGVLAIYSSNSNYPVSEDEEKNYQLKCLTDKLLSKDLAPYMSSKLQQVRERFSNIEFPFDEVTR</sequence>
<dbReference type="CDD" id="cd02440">
    <property type="entry name" value="AdoMet_MTases"/>
    <property type="match status" value="1"/>
</dbReference>
<comment type="caution">
    <text evidence="5">The sequence shown here is derived from an EMBL/GenBank/DDBJ whole genome shotgun (WGS) entry which is preliminary data.</text>
</comment>
<accession>A0A8T0FEI7</accession>
<keyword evidence="6" id="KW-1185">Reference proteome</keyword>
<comment type="similarity">
    <text evidence="1">Belongs to the methyltransferase superfamily.</text>
</comment>
<dbReference type="PANTHER" id="PTHR44942:SF4">
    <property type="entry name" value="METHYLTRANSFERASE TYPE 11 DOMAIN-CONTAINING PROTEIN"/>
    <property type="match status" value="1"/>
</dbReference>
<dbReference type="InterPro" id="IPR051052">
    <property type="entry name" value="Diverse_substrate_MTase"/>
</dbReference>
<name>A0A8T0FEI7_ARGBR</name>
<dbReference type="Gene3D" id="3.40.50.150">
    <property type="entry name" value="Vaccinia Virus protein VP39"/>
    <property type="match status" value="1"/>
</dbReference>
<proteinExistence type="inferred from homology"/>